<evidence type="ECO:0000256" key="1">
    <source>
        <dbReference type="SAM" id="Coils"/>
    </source>
</evidence>
<keyword evidence="4" id="KW-1185">Reference proteome</keyword>
<sequence length="251" mass="29249">MADEQNQQTTENKEEDISNTQEFSQEIHDEIDTEIKNQIKLDGIKCFEATYKEVVEENEKLKNDVKKLLELTRIYEEHIRKFETEIRDLKTKMSQKHPILEIGQPFSFNNRQNKFIYDTPKILQVPGYDVKIIKAKELKSGQLVGFNRENKFIYGFGYLNGNNILFFDQDTNNSILKSTLVVSFDIFSKKSKGYLTTEDYIVLEPKVIEKCSSELASYSKVLLEEAINDIATDLCFMDMEVSKKLKHTLQT</sequence>
<name>F1A5K3_DICPU</name>
<dbReference type="Proteomes" id="UP000001064">
    <property type="component" value="Unassembled WGS sequence"/>
</dbReference>
<feature type="compositionally biased region" description="Low complexity" evidence="2">
    <location>
        <begin position="1"/>
        <end position="10"/>
    </location>
</feature>
<evidence type="ECO:0000313" key="4">
    <source>
        <dbReference type="Proteomes" id="UP000001064"/>
    </source>
</evidence>
<organism evidence="3 4">
    <name type="scientific">Dictyostelium purpureum</name>
    <name type="common">Slime mold</name>
    <dbReference type="NCBI Taxonomy" id="5786"/>
    <lineage>
        <taxon>Eukaryota</taxon>
        <taxon>Amoebozoa</taxon>
        <taxon>Evosea</taxon>
        <taxon>Eumycetozoa</taxon>
        <taxon>Dictyostelia</taxon>
        <taxon>Dictyosteliales</taxon>
        <taxon>Dictyosteliaceae</taxon>
        <taxon>Dictyostelium</taxon>
    </lineage>
</organism>
<gene>
    <name evidence="3" type="ORF">DICPUDRAFT_160040</name>
</gene>
<feature type="region of interest" description="Disordered" evidence="2">
    <location>
        <begin position="1"/>
        <end position="22"/>
    </location>
</feature>
<dbReference type="RefSeq" id="XP_003294947.1">
    <property type="nucleotide sequence ID" value="XM_003294899.1"/>
</dbReference>
<dbReference type="VEuPathDB" id="AmoebaDB:DICPUDRAFT_160040"/>
<proteinExistence type="predicted"/>
<accession>F1A5K3</accession>
<dbReference type="KEGG" id="dpp:DICPUDRAFT_160040"/>
<reference evidence="4" key="1">
    <citation type="journal article" date="2011" name="Genome Biol.">
        <title>Comparative genomics of the social amoebae Dictyostelium discoideum and Dictyostelium purpureum.</title>
        <authorList>
            <consortium name="US DOE Joint Genome Institute (JGI-PGF)"/>
            <person name="Sucgang R."/>
            <person name="Kuo A."/>
            <person name="Tian X."/>
            <person name="Salerno W."/>
            <person name="Parikh A."/>
            <person name="Feasley C.L."/>
            <person name="Dalin E."/>
            <person name="Tu H."/>
            <person name="Huang E."/>
            <person name="Barry K."/>
            <person name="Lindquist E."/>
            <person name="Shapiro H."/>
            <person name="Bruce D."/>
            <person name="Schmutz J."/>
            <person name="Salamov A."/>
            <person name="Fey P."/>
            <person name="Gaudet P."/>
            <person name="Anjard C."/>
            <person name="Babu M.M."/>
            <person name="Basu S."/>
            <person name="Bushmanova Y."/>
            <person name="van der Wel H."/>
            <person name="Katoh-Kurasawa M."/>
            <person name="Dinh C."/>
            <person name="Coutinho P.M."/>
            <person name="Saito T."/>
            <person name="Elias M."/>
            <person name="Schaap P."/>
            <person name="Kay R.R."/>
            <person name="Henrissat B."/>
            <person name="Eichinger L."/>
            <person name="Rivero F."/>
            <person name="Putnam N.H."/>
            <person name="West C.M."/>
            <person name="Loomis W.F."/>
            <person name="Chisholm R.L."/>
            <person name="Shaulsky G."/>
            <person name="Strassmann J.E."/>
            <person name="Queller D.C."/>
            <person name="Kuspa A."/>
            <person name="Grigoriev I.V."/>
        </authorList>
    </citation>
    <scope>NUCLEOTIDE SEQUENCE [LARGE SCALE GENOMIC DNA]</scope>
    <source>
        <strain evidence="4">QSDP1</strain>
    </source>
</reference>
<protein>
    <submittedName>
        <fullName evidence="3">Uncharacterized protein</fullName>
    </submittedName>
</protein>
<keyword evidence="1" id="KW-0175">Coiled coil</keyword>
<feature type="coiled-coil region" evidence="1">
    <location>
        <begin position="44"/>
        <end position="78"/>
    </location>
</feature>
<dbReference type="InParanoid" id="F1A5K3"/>
<dbReference type="EMBL" id="GL871608">
    <property type="protein sequence ID" value="EGC28526.1"/>
    <property type="molecule type" value="Genomic_DNA"/>
</dbReference>
<dbReference type="GeneID" id="10510747"/>
<evidence type="ECO:0000313" key="3">
    <source>
        <dbReference type="EMBL" id="EGC28526.1"/>
    </source>
</evidence>
<evidence type="ECO:0000256" key="2">
    <source>
        <dbReference type="SAM" id="MobiDB-lite"/>
    </source>
</evidence>
<dbReference type="AlphaFoldDB" id="F1A5K3"/>